<feature type="transmembrane region" description="Helical" evidence="1">
    <location>
        <begin position="81"/>
        <end position="100"/>
    </location>
</feature>
<keyword evidence="1" id="KW-1133">Transmembrane helix</keyword>
<keyword evidence="1" id="KW-0472">Membrane</keyword>
<dbReference type="AlphaFoldDB" id="A0A1I2ILC1"/>
<dbReference type="Proteomes" id="UP000198598">
    <property type="component" value="Unassembled WGS sequence"/>
</dbReference>
<gene>
    <name evidence="2" type="ORF">SAMN05216167_1811</name>
</gene>
<feature type="transmembrane region" description="Helical" evidence="1">
    <location>
        <begin position="47"/>
        <end position="74"/>
    </location>
</feature>
<evidence type="ECO:0008006" key="4">
    <source>
        <dbReference type="Google" id="ProtNLM"/>
    </source>
</evidence>
<evidence type="ECO:0000313" key="2">
    <source>
        <dbReference type="EMBL" id="SFF41321.1"/>
    </source>
</evidence>
<accession>A0A1I2ILC1</accession>
<evidence type="ECO:0000256" key="1">
    <source>
        <dbReference type="SAM" id="Phobius"/>
    </source>
</evidence>
<name>A0A1I2ILC1_9BACT</name>
<proteinExistence type="predicted"/>
<dbReference type="EMBL" id="FOLQ01000081">
    <property type="protein sequence ID" value="SFF41321.1"/>
    <property type="molecule type" value="Genomic_DNA"/>
</dbReference>
<keyword evidence="1" id="KW-0812">Transmembrane</keyword>
<dbReference type="OrthoDB" id="654744at2"/>
<dbReference type="RefSeq" id="WP_093835539.1">
    <property type="nucleotide sequence ID" value="NZ_FOLQ01000081.1"/>
</dbReference>
<reference evidence="2 3" key="1">
    <citation type="submission" date="2016-10" db="EMBL/GenBank/DDBJ databases">
        <authorList>
            <person name="de Groot N.N."/>
        </authorList>
    </citation>
    <scope>NUCLEOTIDE SEQUENCE [LARGE SCALE GENOMIC DNA]</scope>
    <source>
        <strain evidence="2 3">DSM 26130</strain>
    </source>
</reference>
<organism evidence="2 3">
    <name type="scientific">Spirosoma endophyticum</name>
    <dbReference type="NCBI Taxonomy" id="662367"/>
    <lineage>
        <taxon>Bacteria</taxon>
        <taxon>Pseudomonadati</taxon>
        <taxon>Bacteroidota</taxon>
        <taxon>Cytophagia</taxon>
        <taxon>Cytophagales</taxon>
        <taxon>Cytophagaceae</taxon>
        <taxon>Spirosoma</taxon>
    </lineage>
</organism>
<sequence length="133" mass="15000">MKYNILTGLRIVLGGFFVLYAVIKFLGIQFPRMSLTEPIDQIDSVTLLWYFFGYSQPYMFTAAVGELIVGILIAVPKTTKIGVLFYFPLALNIAAINWCFGLPWDVKTLSTFLAISSFCLLLKDIPSYKKLLV</sequence>
<keyword evidence="3" id="KW-1185">Reference proteome</keyword>
<feature type="transmembrane region" description="Helical" evidence="1">
    <location>
        <begin position="7"/>
        <end position="27"/>
    </location>
</feature>
<protein>
    <recommendedName>
        <fullName evidence="4">DoxX protein</fullName>
    </recommendedName>
</protein>
<dbReference type="STRING" id="662367.SAMN05216167_1811"/>
<evidence type="ECO:0000313" key="3">
    <source>
        <dbReference type="Proteomes" id="UP000198598"/>
    </source>
</evidence>